<dbReference type="PRINTS" id="PR00237">
    <property type="entry name" value="GPCRRHODOPSN"/>
</dbReference>
<evidence type="ECO:0000259" key="9">
    <source>
        <dbReference type="PROSITE" id="PS50262"/>
    </source>
</evidence>
<keyword evidence="11" id="KW-1185">Reference proteome</keyword>
<dbReference type="AlphaFoldDB" id="A0A9W9Y9U6"/>
<gene>
    <name evidence="10" type="ORF">OS493_026649</name>
</gene>
<feature type="transmembrane region" description="Helical" evidence="8">
    <location>
        <begin position="72"/>
        <end position="92"/>
    </location>
</feature>
<keyword evidence="7" id="KW-0807">Transducer</keyword>
<proteinExistence type="predicted"/>
<accession>A0A9W9Y9U6</accession>
<evidence type="ECO:0000256" key="2">
    <source>
        <dbReference type="ARBA" id="ARBA00022692"/>
    </source>
</evidence>
<dbReference type="PANTHER" id="PTHR45695">
    <property type="entry name" value="LEUCOKININ RECEPTOR-RELATED"/>
    <property type="match status" value="1"/>
</dbReference>
<evidence type="ECO:0000256" key="8">
    <source>
        <dbReference type="SAM" id="Phobius"/>
    </source>
</evidence>
<evidence type="ECO:0000313" key="10">
    <source>
        <dbReference type="EMBL" id="KAJ7327770.1"/>
    </source>
</evidence>
<name>A0A9W9Y9U6_9CNID</name>
<dbReference type="SUPFAM" id="SSF81321">
    <property type="entry name" value="Family A G protein-coupled receptor-like"/>
    <property type="match status" value="1"/>
</dbReference>
<dbReference type="CDD" id="cd00637">
    <property type="entry name" value="7tm_classA_rhodopsin-like"/>
    <property type="match status" value="1"/>
</dbReference>
<evidence type="ECO:0000256" key="7">
    <source>
        <dbReference type="ARBA" id="ARBA00023224"/>
    </source>
</evidence>
<dbReference type="EMBL" id="MU827800">
    <property type="protein sequence ID" value="KAJ7327770.1"/>
    <property type="molecule type" value="Genomic_DNA"/>
</dbReference>
<evidence type="ECO:0000256" key="3">
    <source>
        <dbReference type="ARBA" id="ARBA00022989"/>
    </source>
</evidence>
<reference evidence="10" key="1">
    <citation type="submission" date="2023-01" db="EMBL/GenBank/DDBJ databases">
        <title>Genome assembly of the deep-sea coral Lophelia pertusa.</title>
        <authorList>
            <person name="Herrera S."/>
            <person name="Cordes E."/>
        </authorList>
    </citation>
    <scope>NUCLEOTIDE SEQUENCE</scope>
    <source>
        <strain evidence="10">USNM1676648</strain>
        <tissue evidence="10">Polyp</tissue>
    </source>
</reference>
<dbReference type="PROSITE" id="PS50262">
    <property type="entry name" value="G_PROTEIN_RECEP_F1_2"/>
    <property type="match status" value="1"/>
</dbReference>
<dbReference type="Gene3D" id="1.20.1070.10">
    <property type="entry name" value="Rhodopsin 7-helix transmembrane proteins"/>
    <property type="match status" value="1"/>
</dbReference>
<feature type="transmembrane region" description="Helical" evidence="8">
    <location>
        <begin position="104"/>
        <end position="127"/>
    </location>
</feature>
<dbReference type="PANTHER" id="PTHR45695:SF9">
    <property type="entry name" value="LEUCOKININ RECEPTOR"/>
    <property type="match status" value="1"/>
</dbReference>
<evidence type="ECO:0000256" key="1">
    <source>
        <dbReference type="ARBA" id="ARBA00004141"/>
    </source>
</evidence>
<evidence type="ECO:0000256" key="6">
    <source>
        <dbReference type="ARBA" id="ARBA00023170"/>
    </source>
</evidence>
<evidence type="ECO:0000313" key="11">
    <source>
        <dbReference type="Proteomes" id="UP001163046"/>
    </source>
</evidence>
<evidence type="ECO:0000256" key="4">
    <source>
        <dbReference type="ARBA" id="ARBA00023040"/>
    </source>
</evidence>
<dbReference type="GO" id="GO:0004930">
    <property type="term" value="F:G protein-coupled receptor activity"/>
    <property type="evidence" value="ECO:0007669"/>
    <property type="project" value="UniProtKB-KW"/>
</dbReference>
<sequence>MENCISSIFKHLAADSEQTKQNRENSFEIVRAMNHENSTDFSVNSTMNLSSGVDESGNQIKELTVWKIFQVFAYYFAIFLSLVGNAVVIKAIKRIGRTLRRKVHYLFIVNLSVADLLFAVENIPIIYTHLLLNGAWHVQGHFGAFLCQFDVFPIRAFNFDF</sequence>
<evidence type="ECO:0000256" key="5">
    <source>
        <dbReference type="ARBA" id="ARBA00023136"/>
    </source>
</evidence>
<dbReference type="GO" id="GO:0005886">
    <property type="term" value="C:plasma membrane"/>
    <property type="evidence" value="ECO:0007669"/>
    <property type="project" value="TreeGrafter"/>
</dbReference>
<keyword evidence="5 8" id="KW-0472">Membrane</keyword>
<dbReference type="InterPro" id="IPR017452">
    <property type="entry name" value="GPCR_Rhodpsn_7TM"/>
</dbReference>
<dbReference type="InterPro" id="IPR000276">
    <property type="entry name" value="GPCR_Rhodpsn"/>
</dbReference>
<keyword evidence="6" id="KW-0675">Receptor</keyword>
<comment type="subcellular location">
    <subcellularLocation>
        <location evidence="1">Membrane</location>
        <topology evidence="1">Multi-pass membrane protein</topology>
    </subcellularLocation>
</comment>
<keyword evidence="4" id="KW-0297">G-protein coupled receptor</keyword>
<dbReference type="OrthoDB" id="5967390at2759"/>
<dbReference type="Proteomes" id="UP001163046">
    <property type="component" value="Unassembled WGS sequence"/>
</dbReference>
<comment type="caution">
    <text evidence="10">The sequence shown here is derived from an EMBL/GenBank/DDBJ whole genome shotgun (WGS) entry which is preliminary data.</text>
</comment>
<feature type="domain" description="G-protein coupled receptors family 1 profile" evidence="9">
    <location>
        <begin position="84"/>
        <end position="161"/>
    </location>
</feature>
<dbReference type="Pfam" id="PF00001">
    <property type="entry name" value="7tm_1"/>
    <property type="match status" value="1"/>
</dbReference>
<protein>
    <recommendedName>
        <fullName evidence="9">G-protein coupled receptors family 1 profile domain-containing protein</fullName>
    </recommendedName>
</protein>
<keyword evidence="2 8" id="KW-0812">Transmembrane</keyword>
<organism evidence="10 11">
    <name type="scientific">Desmophyllum pertusum</name>
    <dbReference type="NCBI Taxonomy" id="174260"/>
    <lineage>
        <taxon>Eukaryota</taxon>
        <taxon>Metazoa</taxon>
        <taxon>Cnidaria</taxon>
        <taxon>Anthozoa</taxon>
        <taxon>Hexacorallia</taxon>
        <taxon>Scleractinia</taxon>
        <taxon>Caryophylliina</taxon>
        <taxon>Caryophylliidae</taxon>
        <taxon>Desmophyllum</taxon>
    </lineage>
</organism>
<keyword evidence="3 8" id="KW-1133">Transmembrane helix</keyword>